<dbReference type="Pfam" id="PF13454">
    <property type="entry name" value="NAD_binding_9"/>
    <property type="match status" value="1"/>
</dbReference>
<dbReference type="InterPro" id="IPR036188">
    <property type="entry name" value="FAD/NAD-bd_sf"/>
</dbReference>
<accession>A0ABN2WN41</accession>
<protein>
    <recommendedName>
        <fullName evidence="2">FAD-dependent urate hydroxylase HpyO/Asp monooxygenase CreE-like FAD/NAD(P)-binding domain-containing protein</fullName>
    </recommendedName>
</protein>
<dbReference type="InterPro" id="IPR052189">
    <property type="entry name" value="L-asp_N-monooxygenase_NS-form"/>
</dbReference>
<sequence>MSGALRVGIVGAGPRGLSVLERLLAHARRCREENPAAEVSLDIRLFDPFPPGPGRVWRTDQSPHLLMNTVVEEQTVFPDASCRVSVPGTGPSMAEWARSADGAGSAEEENASAPATATFAQRREYGAYLADAYDRMAAQAPPGVTIAHEPCEVLQILDLPENASVPSGPGTRSFAGVHRPAPTRGPASQARDQEAGVPPLPEGRTLASAPQALRLSDGRTLEADAVVLCVGHIPAALSDERAGWQRFADAANLVYLPPGLPAETRVDRLPAGEPVLIRGFGLNYFDLQSLLTHGRGGRFEETGEGELRYLPSGSEPILVPGSRRGVPYRSKPLTSRHPLPVPPGSHLRFFTAEHIDRLPAPEAGLRFDAQLWPLVLADLRRAWYAALARSRPEVFREDPAVLDSALAEAVARHLDDGGRSSAARTSAVTGTAPVPSTPAAGTAAGAATPAAESWRETEERVLDPDAVSAEPGLLLDLHRYIRPLGHTGFADREELRGALLAYLREDLAASRLGPALSPEKALFPVLWQARMLLKELVAQERLEPASFVAEVRGWFEDFVSGICDGPPPQRYAELIALAEAGLVDFAGPEVRIRTSRTGEPAGFVATTSAVDGEVRARALVDASSPANRVTQADDRLIRGMLDRGQLRVAEHRLDPTTVVPSSGLAVTRPPYRTVDARGRVHPARFVLSLQLSSVQLGLAIAANPDSDARTFRDADAVARAILDLC</sequence>
<keyword evidence="4" id="KW-1185">Reference proteome</keyword>
<organism evidence="3 4">
    <name type="scientific">Brevibacterium salitolerans</name>
    <dbReference type="NCBI Taxonomy" id="1403566"/>
    <lineage>
        <taxon>Bacteria</taxon>
        <taxon>Bacillati</taxon>
        <taxon>Actinomycetota</taxon>
        <taxon>Actinomycetes</taxon>
        <taxon>Micrococcales</taxon>
        <taxon>Brevibacteriaceae</taxon>
        <taxon>Brevibacterium</taxon>
    </lineage>
</organism>
<evidence type="ECO:0000256" key="1">
    <source>
        <dbReference type="SAM" id="MobiDB-lite"/>
    </source>
</evidence>
<dbReference type="PANTHER" id="PTHR40254:SF1">
    <property type="entry name" value="BLR0577 PROTEIN"/>
    <property type="match status" value="1"/>
</dbReference>
<feature type="region of interest" description="Disordered" evidence="1">
    <location>
        <begin position="414"/>
        <end position="462"/>
    </location>
</feature>
<proteinExistence type="predicted"/>
<dbReference type="PANTHER" id="PTHR40254">
    <property type="entry name" value="BLR0577 PROTEIN"/>
    <property type="match status" value="1"/>
</dbReference>
<evidence type="ECO:0000259" key="2">
    <source>
        <dbReference type="Pfam" id="PF13454"/>
    </source>
</evidence>
<feature type="domain" description="FAD-dependent urate hydroxylase HpyO/Asp monooxygenase CreE-like FAD/NAD(P)-binding" evidence="2">
    <location>
        <begin position="9"/>
        <end position="163"/>
    </location>
</feature>
<gene>
    <name evidence="3" type="ORF">GCM10009823_15500</name>
</gene>
<name>A0ABN2WN41_9MICO</name>
<feature type="region of interest" description="Disordered" evidence="1">
    <location>
        <begin position="164"/>
        <end position="204"/>
    </location>
</feature>
<dbReference type="SUPFAM" id="SSF51905">
    <property type="entry name" value="FAD/NAD(P)-binding domain"/>
    <property type="match status" value="1"/>
</dbReference>
<feature type="compositionally biased region" description="Basic and acidic residues" evidence="1">
    <location>
        <begin position="453"/>
        <end position="462"/>
    </location>
</feature>
<comment type="caution">
    <text evidence="3">The sequence shown here is derived from an EMBL/GenBank/DDBJ whole genome shotgun (WGS) entry which is preliminary data.</text>
</comment>
<reference evidence="3 4" key="1">
    <citation type="journal article" date="2019" name="Int. J. Syst. Evol. Microbiol.">
        <title>The Global Catalogue of Microorganisms (GCM) 10K type strain sequencing project: providing services to taxonomists for standard genome sequencing and annotation.</title>
        <authorList>
            <consortium name="The Broad Institute Genomics Platform"/>
            <consortium name="The Broad Institute Genome Sequencing Center for Infectious Disease"/>
            <person name="Wu L."/>
            <person name="Ma J."/>
        </authorList>
    </citation>
    <scope>NUCLEOTIDE SEQUENCE [LARGE SCALE GENOMIC DNA]</scope>
    <source>
        <strain evidence="3 4">JCM 15900</strain>
    </source>
</reference>
<dbReference type="Proteomes" id="UP001500984">
    <property type="component" value="Unassembled WGS sequence"/>
</dbReference>
<evidence type="ECO:0000313" key="4">
    <source>
        <dbReference type="Proteomes" id="UP001500984"/>
    </source>
</evidence>
<feature type="compositionally biased region" description="Low complexity" evidence="1">
    <location>
        <begin position="427"/>
        <end position="451"/>
    </location>
</feature>
<dbReference type="InterPro" id="IPR038732">
    <property type="entry name" value="HpyO/CreE_NAD-binding"/>
</dbReference>
<dbReference type="EMBL" id="BAAAPZ010000005">
    <property type="protein sequence ID" value="GAA2095784.1"/>
    <property type="molecule type" value="Genomic_DNA"/>
</dbReference>
<dbReference type="RefSeq" id="WP_344336753.1">
    <property type="nucleotide sequence ID" value="NZ_BAAAPZ010000005.1"/>
</dbReference>
<evidence type="ECO:0000313" key="3">
    <source>
        <dbReference type="EMBL" id="GAA2095784.1"/>
    </source>
</evidence>